<dbReference type="PANTHER" id="PTHR36512:SF3">
    <property type="entry name" value="BLR5678 PROTEIN"/>
    <property type="match status" value="1"/>
</dbReference>
<organism evidence="2 3">
    <name type="scientific">Jeotgalibacillus malaysiensis</name>
    <dbReference type="NCBI Taxonomy" id="1508404"/>
    <lineage>
        <taxon>Bacteria</taxon>
        <taxon>Bacillati</taxon>
        <taxon>Bacillota</taxon>
        <taxon>Bacilli</taxon>
        <taxon>Bacillales</taxon>
        <taxon>Caryophanaceae</taxon>
        <taxon>Jeotgalibacillus</taxon>
    </lineage>
</organism>
<dbReference type="BioCyc" id="JESP1508404:G14D9-12820-MONOMER"/>
<proteinExistence type="inferred from homology"/>
<dbReference type="EMBL" id="CP009416">
    <property type="protein sequence ID" value="AJD92856.1"/>
    <property type="molecule type" value="Genomic_DNA"/>
</dbReference>
<sequence>MKVRERGIRGGRLPVGKKNCITEINGVKVSHVTLVHQIGEPHACTGVTVILPYEGNQFREKVTAASYVLKGFGKTTGLVQLNELRVLESPIMLTNTFGVPAVT</sequence>
<accession>A0A0B5AS30</accession>
<dbReference type="GO" id="GO:0004177">
    <property type="term" value="F:aminopeptidase activity"/>
    <property type="evidence" value="ECO:0007669"/>
    <property type="project" value="UniProtKB-KW"/>
</dbReference>
<dbReference type="Pfam" id="PF03576">
    <property type="entry name" value="Peptidase_S58"/>
    <property type="match status" value="1"/>
</dbReference>
<dbReference type="Proteomes" id="UP000031449">
    <property type="component" value="Chromosome"/>
</dbReference>
<evidence type="ECO:0000313" key="3">
    <source>
        <dbReference type="Proteomes" id="UP000031449"/>
    </source>
</evidence>
<dbReference type="InterPro" id="IPR016117">
    <property type="entry name" value="ArgJ-like_dom_sf"/>
</dbReference>
<keyword evidence="2" id="KW-0378">Hydrolase</keyword>
<dbReference type="InterPro" id="IPR005321">
    <property type="entry name" value="Peptidase_S58_DmpA"/>
</dbReference>
<evidence type="ECO:0000256" key="1">
    <source>
        <dbReference type="ARBA" id="ARBA00007068"/>
    </source>
</evidence>
<name>A0A0B5AS30_9BACL</name>
<evidence type="ECO:0000313" key="2">
    <source>
        <dbReference type="EMBL" id="AJD92856.1"/>
    </source>
</evidence>
<comment type="similarity">
    <text evidence="1">Belongs to the peptidase S58 family.</text>
</comment>
<dbReference type="PANTHER" id="PTHR36512">
    <property type="entry name" value="D-AMINOPEPTIDASE"/>
    <property type="match status" value="1"/>
</dbReference>
<dbReference type="SUPFAM" id="SSF56266">
    <property type="entry name" value="DmpA/ArgJ-like"/>
    <property type="match status" value="1"/>
</dbReference>
<dbReference type="Gene3D" id="3.60.70.12">
    <property type="entry name" value="L-amino peptidase D-ALA esterase/amidase"/>
    <property type="match status" value="1"/>
</dbReference>
<keyword evidence="2" id="KW-0031">Aminopeptidase</keyword>
<keyword evidence="2" id="KW-0645">Protease</keyword>
<dbReference type="STRING" id="1508404.JMA_35390"/>
<gene>
    <name evidence="2" type="ORF">JMA_35390</name>
</gene>
<dbReference type="KEGG" id="jeo:JMA_35390"/>
<dbReference type="HOGENOM" id="CLU_2259978_0_0_9"/>
<keyword evidence="3" id="KW-1185">Reference proteome</keyword>
<dbReference type="AlphaFoldDB" id="A0A0B5AS30"/>
<reference evidence="2 3" key="1">
    <citation type="submission" date="2014-08" db="EMBL/GenBank/DDBJ databases">
        <title>Complete genome of a marine bacteria Jeotgalibacillus malaysiensis.</title>
        <authorList>
            <person name="Yaakop A.S."/>
            <person name="Chan K.-G."/>
            <person name="Goh K.M."/>
        </authorList>
    </citation>
    <scope>NUCLEOTIDE SEQUENCE [LARGE SCALE GENOMIC DNA]</scope>
    <source>
        <strain evidence="2 3">D5</strain>
    </source>
</reference>
<protein>
    <submittedName>
        <fullName evidence="2">D-aminopeptidase</fullName>
    </submittedName>
</protein>